<dbReference type="SUPFAM" id="SSF52540">
    <property type="entry name" value="P-loop containing nucleoside triphosphate hydrolases"/>
    <property type="match status" value="1"/>
</dbReference>
<dbReference type="GeneID" id="88176682"/>
<evidence type="ECO:0000256" key="17">
    <source>
        <dbReference type="RuleBase" id="RU363048"/>
    </source>
</evidence>
<evidence type="ECO:0000256" key="18">
    <source>
        <dbReference type="SAM" id="MobiDB-lite"/>
    </source>
</evidence>
<feature type="domain" description="AAA+ ATPase" evidence="19">
    <location>
        <begin position="79"/>
        <end position="383"/>
    </location>
</feature>
<evidence type="ECO:0000256" key="3">
    <source>
        <dbReference type="ARBA" id="ARBA00022741"/>
    </source>
</evidence>
<dbReference type="KEGG" id="cdeu:CNBG_0445"/>
<evidence type="ECO:0000313" key="21">
    <source>
        <dbReference type="Proteomes" id="UP000029445"/>
    </source>
</evidence>
<evidence type="ECO:0000313" key="20">
    <source>
        <dbReference type="EMBL" id="KGB74607.1"/>
    </source>
</evidence>
<comment type="function">
    <text evidence="14">DNA helicase which participates in several chromatin remodeling complexes, including the SWR1 and the INO80 complexes. The SWR1 complex mediates the ATP-dependent exchange of histone H2A for the H2A variant HZT1 leading to transcriptional regulation of selected genes by chromatin remodeling. The INO80 complex remodels chromatin by shifting nucleosomes and is involved in DNA repair. Also involved in pre-rRNA processing.</text>
</comment>
<keyword evidence="4 17" id="KW-0227">DNA damage</keyword>
<dbReference type="VEuPathDB" id="FungiDB:CNBG_0445"/>
<evidence type="ECO:0000256" key="9">
    <source>
        <dbReference type="ARBA" id="ARBA00023015"/>
    </source>
</evidence>
<accession>A0A095C1V8</accession>
<comment type="subcellular location">
    <subcellularLocation>
        <location evidence="1 17">Nucleus</location>
    </subcellularLocation>
</comment>
<dbReference type="HOGENOM" id="CLU_028311_1_1_1"/>
<dbReference type="GO" id="GO:0000812">
    <property type="term" value="C:Swr1 complex"/>
    <property type="evidence" value="ECO:0007669"/>
    <property type="project" value="UniProtKB-ARBA"/>
</dbReference>
<dbReference type="FunFam" id="3.40.50.300:FF:002334">
    <property type="entry name" value="RuvB-like helicase"/>
    <property type="match status" value="1"/>
</dbReference>
<keyword evidence="12 17" id="KW-0234">DNA repair</keyword>
<dbReference type="InterPro" id="IPR003593">
    <property type="entry name" value="AAA+_ATPase"/>
</dbReference>
<feature type="compositionally biased region" description="Low complexity" evidence="18">
    <location>
        <begin position="1"/>
        <end position="11"/>
    </location>
</feature>
<comment type="subunit">
    <text evidence="16">May form heterododecamers with RVB2. Component of the SWR1 chromatin remodeling complex, the INO80 chromatin remodeling complex, and of the R2TP complex.</text>
</comment>
<evidence type="ECO:0000256" key="11">
    <source>
        <dbReference type="ARBA" id="ARBA00023163"/>
    </source>
</evidence>
<evidence type="ECO:0000256" key="16">
    <source>
        <dbReference type="ARBA" id="ARBA00065189"/>
    </source>
</evidence>
<dbReference type="GO" id="GO:0006281">
    <property type="term" value="P:DNA repair"/>
    <property type="evidence" value="ECO:0007669"/>
    <property type="project" value="UniProtKB-KW"/>
</dbReference>
<sequence length="484" mass="52416">MSAAASSSTATVQPSGIITQPPPPSTLREQRIATHSHIKGLGLADDGTAMSSSQGFIGQTLAREALGLHLSLLKGGKYSGRPLLLVGPPGTGKTALALALSQELGSKVPFCAMVGSEVYSGEVKKTEVLGSCFRRAIGLRIKETKEVYEGEVTELTPSEAENPLSGYGKTISHVIVGLKTVKGTKQLRLDPSVYESIQKERVVVGDVIYIEANTGAVKRVGRSDAYASEYDLEAEEYVPLPKGDVHKRKELVQDVTLHDLDMANARPQGGQDIMSVMGQLVKGGRTEVTDKLRREINKVVDRYIEQGVAELVPGVLFIDEVHMLDMECFTYLNRALESPMSPYVVLASNRGISTIRGTEYDGVAGSASEGIRAPHGLPVDLLDRCMIVKTQLYTRDEIRRIVELRCKVEGIAITSEALDKLADEGERSSLRYALQLLTPSGIVSKNKGKGEVGVADVEELGELFLDAKRSAGVLRSTEDFEKRY</sequence>
<evidence type="ECO:0000256" key="1">
    <source>
        <dbReference type="ARBA" id="ARBA00004123"/>
    </source>
</evidence>
<reference evidence="20 21" key="2">
    <citation type="journal article" date="2018" name="Proc. Natl. Acad. Sci.">
        <title>RNAi is a critical determinant of centromere evolution in closely related fungi.</title>
        <authorList>
            <person name="Yadav V."/>
            <person name="Sun S."/>
            <person name="Billmyre R.B."/>
            <person name="Thimmappa B.C."/>
            <person name="Shea T."/>
            <person name="Lintner R."/>
            <person name="Bakkeren G."/>
            <person name="Cuomo C.A."/>
            <person name="Heitman J."/>
            <person name="Sanyal K."/>
        </authorList>
    </citation>
    <scope>NUCLEOTIDE SEQUENCE [LARGE SCALE GENOMIC DNA]</scope>
    <source>
        <strain evidence="20 21">R265</strain>
    </source>
</reference>
<protein>
    <recommendedName>
        <fullName evidence="17">RuvB-like helicase</fullName>
        <ecNumber evidence="17">3.6.4.12</ecNumber>
    </recommendedName>
</protein>
<evidence type="ECO:0000256" key="13">
    <source>
        <dbReference type="ARBA" id="ARBA00023242"/>
    </source>
</evidence>
<dbReference type="InterPro" id="IPR010339">
    <property type="entry name" value="TIP49_P-loop"/>
</dbReference>
<dbReference type="AlphaFoldDB" id="A0A095C1V8"/>
<evidence type="ECO:0000256" key="7">
    <source>
        <dbReference type="ARBA" id="ARBA00022840"/>
    </source>
</evidence>
<dbReference type="InterPro" id="IPR042487">
    <property type="entry name" value="RuvBL1/2_DNA/RNA_bd_dom"/>
</dbReference>
<keyword evidence="21" id="KW-1185">Reference proteome</keyword>
<evidence type="ECO:0000256" key="14">
    <source>
        <dbReference type="ARBA" id="ARBA00025345"/>
    </source>
</evidence>
<keyword evidence="10" id="KW-0010">Activator</keyword>
<evidence type="ECO:0000256" key="10">
    <source>
        <dbReference type="ARBA" id="ARBA00023159"/>
    </source>
</evidence>
<proteinExistence type="inferred from homology"/>
<keyword evidence="5 17" id="KW-0378">Hydrolase</keyword>
<dbReference type="SMART" id="SM00382">
    <property type="entry name" value="AAA"/>
    <property type="match status" value="1"/>
</dbReference>
<evidence type="ECO:0000259" key="19">
    <source>
        <dbReference type="SMART" id="SM00382"/>
    </source>
</evidence>
<dbReference type="EMBL" id="CP025762">
    <property type="protein sequence ID" value="KGB74607.1"/>
    <property type="molecule type" value="Genomic_DNA"/>
</dbReference>
<dbReference type="InterPro" id="IPR027238">
    <property type="entry name" value="RuvB-like"/>
</dbReference>
<dbReference type="Pfam" id="PF17856">
    <property type="entry name" value="TIP49_C"/>
    <property type="match status" value="1"/>
</dbReference>
<dbReference type="InterPro" id="IPR041048">
    <property type="entry name" value="RuvB-like_C"/>
</dbReference>
<dbReference type="GO" id="GO:0016887">
    <property type="term" value="F:ATP hydrolysis activity"/>
    <property type="evidence" value="ECO:0007669"/>
    <property type="project" value="RHEA"/>
</dbReference>
<evidence type="ECO:0000256" key="2">
    <source>
        <dbReference type="ARBA" id="ARBA00007519"/>
    </source>
</evidence>
<dbReference type="Gene3D" id="3.40.50.300">
    <property type="entry name" value="P-loop containing nucleotide triphosphate hydrolases"/>
    <property type="match status" value="1"/>
</dbReference>
<dbReference type="Gene3D" id="2.40.50.360">
    <property type="entry name" value="RuvB-like helicase, domain II"/>
    <property type="match status" value="1"/>
</dbReference>
<keyword evidence="11 17" id="KW-0804">Transcription</keyword>
<evidence type="ECO:0000256" key="8">
    <source>
        <dbReference type="ARBA" id="ARBA00022853"/>
    </source>
</evidence>
<dbReference type="Proteomes" id="UP000029445">
    <property type="component" value="Chromosome 4"/>
</dbReference>
<gene>
    <name evidence="20" type="ORF">CNBG_0445</name>
</gene>
<reference evidence="20 21" key="1">
    <citation type="journal article" date="2011" name="MBio">
        <title>Genome variation in Cryptococcus gattii, an emerging pathogen of immunocompetent hosts.</title>
        <authorList>
            <person name="D'Souza C.A."/>
            <person name="Kronstad J.W."/>
            <person name="Taylor G."/>
            <person name="Warren R."/>
            <person name="Yuen M."/>
            <person name="Hu G."/>
            <person name="Jung W.H."/>
            <person name="Sham A."/>
            <person name="Kidd S.E."/>
            <person name="Tangen K."/>
            <person name="Lee N."/>
            <person name="Zeilmaker T."/>
            <person name="Sawkins J."/>
            <person name="McVicker G."/>
            <person name="Shah S."/>
            <person name="Gnerre S."/>
            <person name="Griggs A."/>
            <person name="Zeng Q."/>
            <person name="Bartlett K."/>
            <person name="Li W."/>
            <person name="Wang X."/>
            <person name="Heitman J."/>
            <person name="Stajich J.E."/>
            <person name="Fraser J.A."/>
            <person name="Meyer W."/>
            <person name="Carter D."/>
            <person name="Schein J."/>
            <person name="Krzywinski M."/>
            <person name="Kwon-Chung K.J."/>
            <person name="Varma A."/>
            <person name="Wang J."/>
            <person name="Brunham R."/>
            <person name="Fyfe M."/>
            <person name="Ouellette B.F."/>
            <person name="Siddiqui A."/>
            <person name="Marra M."/>
            <person name="Jones S."/>
            <person name="Holt R."/>
            <person name="Birren B.W."/>
            <person name="Galagan J.E."/>
            <person name="Cuomo C.A."/>
        </authorList>
    </citation>
    <scope>NUCLEOTIDE SEQUENCE [LARGE SCALE GENOMIC DNA]</scope>
    <source>
        <strain evidence="20 21">R265</strain>
    </source>
</reference>
<dbReference type="GO" id="GO:0005524">
    <property type="term" value="F:ATP binding"/>
    <property type="evidence" value="ECO:0007669"/>
    <property type="project" value="UniProtKB-KW"/>
</dbReference>
<keyword evidence="7 17" id="KW-0067">ATP-binding</keyword>
<dbReference type="OMA" id="RTLPYNK"/>
<dbReference type="RefSeq" id="XP_062880598.1">
    <property type="nucleotide sequence ID" value="XM_063024528.1"/>
</dbReference>
<organism evidence="20 21">
    <name type="scientific">Cryptococcus deuterogattii (strain R265)</name>
    <name type="common">Cryptococcus gattii VGII (strain R265)</name>
    <dbReference type="NCBI Taxonomy" id="294750"/>
    <lineage>
        <taxon>Eukaryota</taxon>
        <taxon>Fungi</taxon>
        <taxon>Dikarya</taxon>
        <taxon>Basidiomycota</taxon>
        <taxon>Agaricomycotina</taxon>
        <taxon>Tremellomycetes</taxon>
        <taxon>Tremellales</taxon>
        <taxon>Cryptococcaceae</taxon>
        <taxon>Cryptococcus</taxon>
        <taxon>Cryptococcus gattii species complex</taxon>
    </lineage>
</organism>
<evidence type="ECO:0000256" key="12">
    <source>
        <dbReference type="ARBA" id="ARBA00023204"/>
    </source>
</evidence>
<comment type="catalytic activity">
    <reaction evidence="15 17">
        <text>ATP + H2O = ADP + phosphate + H(+)</text>
        <dbReference type="Rhea" id="RHEA:13065"/>
        <dbReference type="ChEBI" id="CHEBI:15377"/>
        <dbReference type="ChEBI" id="CHEBI:15378"/>
        <dbReference type="ChEBI" id="CHEBI:30616"/>
        <dbReference type="ChEBI" id="CHEBI:43474"/>
        <dbReference type="ChEBI" id="CHEBI:456216"/>
        <dbReference type="EC" id="3.6.4.12"/>
    </reaction>
</comment>
<dbReference type="GO" id="GO:0003678">
    <property type="term" value="F:DNA helicase activity"/>
    <property type="evidence" value="ECO:0007669"/>
    <property type="project" value="UniProtKB-EC"/>
</dbReference>
<dbReference type="Gene3D" id="1.10.8.60">
    <property type="match status" value="1"/>
</dbReference>
<dbReference type="EC" id="3.6.4.12" evidence="17"/>
<comment type="function">
    <text evidence="17">DNA helicase participates in several chromatin remodeling complexes, including the SWR1 and the INO80 complexes.</text>
</comment>
<keyword evidence="13 17" id="KW-0539">Nucleus</keyword>
<dbReference type="Pfam" id="PF06068">
    <property type="entry name" value="TIP49"/>
    <property type="match status" value="1"/>
</dbReference>
<dbReference type="FunFam" id="2.40.50.360:FF:000001">
    <property type="entry name" value="RuvB-like helicase"/>
    <property type="match status" value="1"/>
</dbReference>
<evidence type="ECO:0000256" key="6">
    <source>
        <dbReference type="ARBA" id="ARBA00022806"/>
    </source>
</evidence>
<dbReference type="GO" id="GO:0031011">
    <property type="term" value="C:Ino80 complex"/>
    <property type="evidence" value="ECO:0007669"/>
    <property type="project" value="UniProtKB-ARBA"/>
</dbReference>
<dbReference type="PANTHER" id="PTHR11093">
    <property type="entry name" value="RUVB-RELATED REPTIN AND PONTIN"/>
    <property type="match status" value="1"/>
</dbReference>
<keyword evidence="3 17" id="KW-0547">Nucleotide-binding</keyword>
<dbReference type="STRING" id="294750.A0A095C1V8"/>
<evidence type="ECO:0000256" key="4">
    <source>
        <dbReference type="ARBA" id="ARBA00022763"/>
    </source>
</evidence>
<comment type="similarity">
    <text evidence="2 17">Belongs to the RuvB family.</text>
</comment>
<dbReference type="InterPro" id="IPR027417">
    <property type="entry name" value="P-loop_NTPase"/>
</dbReference>
<keyword evidence="8 17" id="KW-0156">Chromatin regulator</keyword>
<evidence type="ECO:0000256" key="15">
    <source>
        <dbReference type="ARBA" id="ARBA00047995"/>
    </source>
</evidence>
<name>A0A095C1V8_CRYD2</name>
<dbReference type="GO" id="GO:0006325">
    <property type="term" value="P:chromatin organization"/>
    <property type="evidence" value="ECO:0007669"/>
    <property type="project" value="UniProtKB-KW"/>
</dbReference>
<keyword evidence="6 17" id="KW-0347">Helicase</keyword>
<dbReference type="OrthoDB" id="10060499at2759"/>
<dbReference type="FunFam" id="1.10.8.60:FF:000010">
    <property type="entry name" value="RuvB-like helicase"/>
    <property type="match status" value="1"/>
</dbReference>
<feature type="region of interest" description="Disordered" evidence="18">
    <location>
        <begin position="1"/>
        <end position="27"/>
    </location>
</feature>
<evidence type="ECO:0000256" key="5">
    <source>
        <dbReference type="ARBA" id="ARBA00022801"/>
    </source>
</evidence>
<keyword evidence="9 17" id="KW-0805">Transcription regulation</keyword>